<evidence type="ECO:0000256" key="1">
    <source>
        <dbReference type="ARBA" id="ARBA00022614"/>
    </source>
</evidence>
<dbReference type="InterPro" id="IPR003591">
    <property type="entry name" value="Leu-rich_rpt_typical-subtyp"/>
</dbReference>
<feature type="region of interest" description="Disordered" evidence="3">
    <location>
        <begin position="155"/>
        <end position="225"/>
    </location>
</feature>
<keyword evidence="1" id="KW-0433">Leucine-rich repeat</keyword>
<gene>
    <name evidence="5" type="ORF">V1264_003795</name>
</gene>
<dbReference type="PROSITE" id="PS51450">
    <property type="entry name" value="LRR"/>
    <property type="match status" value="1"/>
</dbReference>
<keyword evidence="6" id="KW-1185">Reference proteome</keyword>
<feature type="compositionally biased region" description="Basic and acidic residues" evidence="3">
    <location>
        <begin position="160"/>
        <end position="205"/>
    </location>
</feature>
<evidence type="ECO:0000256" key="3">
    <source>
        <dbReference type="SAM" id="MobiDB-lite"/>
    </source>
</evidence>
<dbReference type="GO" id="GO:0005737">
    <property type="term" value="C:cytoplasm"/>
    <property type="evidence" value="ECO:0007669"/>
    <property type="project" value="TreeGrafter"/>
</dbReference>
<protein>
    <recommendedName>
        <fullName evidence="7">Leucine-rich repeat-containing protein 59</fullName>
    </recommendedName>
</protein>
<keyword evidence="2" id="KW-0677">Repeat</keyword>
<accession>A0AAN9G7K3</accession>
<dbReference type="InterPro" id="IPR001611">
    <property type="entry name" value="Leu-rich_rpt"/>
</dbReference>
<reference evidence="5 6" key="1">
    <citation type="submission" date="2024-02" db="EMBL/GenBank/DDBJ databases">
        <title>Chromosome-scale genome assembly of the rough periwinkle Littorina saxatilis.</title>
        <authorList>
            <person name="De Jode A."/>
            <person name="Faria R."/>
            <person name="Formenti G."/>
            <person name="Sims Y."/>
            <person name="Smith T.P."/>
            <person name="Tracey A."/>
            <person name="Wood J.M.D."/>
            <person name="Zagrodzka Z.B."/>
            <person name="Johannesson K."/>
            <person name="Butlin R.K."/>
            <person name="Leder E.H."/>
        </authorList>
    </citation>
    <scope>NUCLEOTIDE SEQUENCE [LARGE SCALE GENOMIC DNA]</scope>
    <source>
        <strain evidence="5">Snail1</strain>
        <tissue evidence="5">Muscle</tissue>
    </source>
</reference>
<dbReference type="SMART" id="SM00369">
    <property type="entry name" value="LRR_TYP"/>
    <property type="match status" value="3"/>
</dbReference>
<evidence type="ECO:0000256" key="4">
    <source>
        <dbReference type="SAM" id="Phobius"/>
    </source>
</evidence>
<dbReference type="PANTHER" id="PTHR48051">
    <property type="match status" value="1"/>
</dbReference>
<feature type="transmembrane region" description="Helical" evidence="4">
    <location>
        <begin position="233"/>
        <end position="257"/>
    </location>
</feature>
<name>A0AAN9G7K3_9CAEN</name>
<dbReference type="Proteomes" id="UP001374579">
    <property type="component" value="Unassembled WGS sequence"/>
</dbReference>
<evidence type="ECO:0008006" key="7">
    <source>
        <dbReference type="Google" id="ProtNLM"/>
    </source>
</evidence>
<dbReference type="InterPro" id="IPR050216">
    <property type="entry name" value="LRR_domain-containing"/>
</dbReference>
<keyword evidence="4" id="KW-0472">Membrane</keyword>
<proteinExistence type="predicted"/>
<dbReference type="SUPFAM" id="SSF52058">
    <property type="entry name" value="L domain-like"/>
    <property type="match status" value="1"/>
</dbReference>
<dbReference type="AlphaFoldDB" id="A0AAN9G7K3"/>
<evidence type="ECO:0000313" key="5">
    <source>
        <dbReference type="EMBL" id="KAK7096725.1"/>
    </source>
</evidence>
<keyword evidence="4" id="KW-0812">Transmembrane</keyword>
<organism evidence="5 6">
    <name type="scientific">Littorina saxatilis</name>
    <dbReference type="NCBI Taxonomy" id="31220"/>
    <lineage>
        <taxon>Eukaryota</taxon>
        <taxon>Metazoa</taxon>
        <taxon>Spiralia</taxon>
        <taxon>Lophotrochozoa</taxon>
        <taxon>Mollusca</taxon>
        <taxon>Gastropoda</taxon>
        <taxon>Caenogastropoda</taxon>
        <taxon>Littorinimorpha</taxon>
        <taxon>Littorinoidea</taxon>
        <taxon>Littorinidae</taxon>
        <taxon>Littorina</taxon>
    </lineage>
</organism>
<keyword evidence="4" id="KW-1133">Transmembrane helix</keyword>
<dbReference type="Gene3D" id="3.80.10.10">
    <property type="entry name" value="Ribonuclease Inhibitor"/>
    <property type="match status" value="1"/>
</dbReference>
<dbReference type="PANTHER" id="PTHR48051:SF42">
    <property type="entry name" value="LEUCINE-RICH REPEAT-CONTAINING PROTEIN 18-LIKE"/>
    <property type="match status" value="1"/>
</dbReference>
<dbReference type="InterPro" id="IPR032675">
    <property type="entry name" value="LRR_dom_sf"/>
</dbReference>
<evidence type="ECO:0000256" key="2">
    <source>
        <dbReference type="ARBA" id="ARBA00022737"/>
    </source>
</evidence>
<dbReference type="Pfam" id="PF13855">
    <property type="entry name" value="LRR_8"/>
    <property type="match status" value="1"/>
</dbReference>
<dbReference type="EMBL" id="JBAMIC010000013">
    <property type="protein sequence ID" value="KAK7096725.1"/>
    <property type="molecule type" value="Genomic_DNA"/>
</dbReference>
<sequence>MPKDNLKDKLDGNELDLSLNNLEAVPVKELAAIPKATHLDVSCNLLITLPDNFCNLTHLVKVDLSKNKLTQLPAEFGKLENLQHLDLLGNQLTTLPESFSLLRKLKWLDLKDNPLVDGLKKNAGDCLDEKQCRACAQRILLYMKELSAEFERKRQKKLKEKRDKEAKLQAKEDQETKRKQAEKKAEKDRKKQEEKLRRSQQREEEPSTGEEQGQGDAAKTEKKATKKDKTGRGFCSCCVMLMSIFAVLVALVAGIVFHCGSRVTDPYCKAYYKPAETQVLQAASKTQKQAGEVYATVSKSSAEYFKVASEKASELYASGQEFAHSTYVSAMEMVERVSGGGEGREEEAAKT</sequence>
<evidence type="ECO:0000313" key="6">
    <source>
        <dbReference type="Proteomes" id="UP001374579"/>
    </source>
</evidence>
<comment type="caution">
    <text evidence="5">The sequence shown here is derived from an EMBL/GenBank/DDBJ whole genome shotgun (WGS) entry which is preliminary data.</text>
</comment>